<sequence length="447" mass="50612">MKLSLIKASTLIFIAFFILLMPSPVQANNFFLGKQAASNGEYTTAYKLWLPLAKEGHTAAQHNIGQLYHYELGVQDQQKRWAIHWLTKAACQGNHSAQHQLGYIYYTKGQYETAAKWYEKAAHNVPEAAYSLGYLYQKGMGGEASPQKSYKWYQIAAAQDHTYAQMAIRLLPNHNTQFADYRDTLHWHNLATQSSNPIAQHNLGVAYRTGHGVYKNYSDALHWFRYAAAHQYSHARTNLGFMYLKGFDHQLPDYDEARFHFYAAAQEEHEVAQYALGIIYLEGIGVDENIELGLEWLHAAALQNYSLAHYTLGKYYTNKHKETQQHDIAFQWFQRAADTGMPRAHFQIGLMQLTGKGTDINVTQAFKSLLRAAAKSYAPASFKLGYMSEQGVGVSVDLPSAYRWYQKAEAQGHEDARLAATRVANAMGTRDSEPLLPTYHHIAKSAP</sequence>
<dbReference type="PANTHER" id="PTHR11102:SF160">
    <property type="entry name" value="ERAD-ASSOCIATED E3 UBIQUITIN-PROTEIN LIGASE COMPONENT HRD3"/>
    <property type="match status" value="1"/>
</dbReference>
<feature type="repeat" description="TPR" evidence="1">
    <location>
        <begin position="95"/>
        <end position="128"/>
    </location>
</feature>
<proteinExistence type="predicted"/>
<dbReference type="Gene3D" id="1.25.40.10">
    <property type="entry name" value="Tetratricopeptide repeat domain"/>
    <property type="match status" value="3"/>
</dbReference>
<dbReference type="PANTHER" id="PTHR11102">
    <property type="entry name" value="SEL-1-LIKE PROTEIN"/>
    <property type="match status" value="1"/>
</dbReference>
<comment type="caution">
    <text evidence="3">The sequence shown here is derived from an EMBL/GenBank/DDBJ whole genome shotgun (WGS) entry which is preliminary data.</text>
</comment>
<feature type="chain" id="PRO_5031079614" description="Sel1 repeat family protein" evidence="2">
    <location>
        <begin position="28"/>
        <end position="447"/>
    </location>
</feature>
<evidence type="ECO:0000256" key="2">
    <source>
        <dbReference type="SAM" id="SignalP"/>
    </source>
</evidence>
<protein>
    <recommendedName>
        <fullName evidence="5">Sel1 repeat family protein</fullName>
    </recommendedName>
</protein>
<evidence type="ECO:0000313" key="4">
    <source>
        <dbReference type="Proteomes" id="UP000528322"/>
    </source>
</evidence>
<name>A0A7W7Y2U7_9BACT</name>
<gene>
    <name evidence="3" type="ORF">HNR37_000340</name>
</gene>
<accession>A0A7W7Y2U7</accession>
<evidence type="ECO:0008006" key="5">
    <source>
        <dbReference type="Google" id="ProtNLM"/>
    </source>
</evidence>
<keyword evidence="4" id="KW-1185">Reference proteome</keyword>
<evidence type="ECO:0000256" key="1">
    <source>
        <dbReference type="PROSITE-ProRule" id="PRU00339"/>
    </source>
</evidence>
<dbReference type="InterPro" id="IPR011990">
    <property type="entry name" value="TPR-like_helical_dom_sf"/>
</dbReference>
<dbReference type="InterPro" id="IPR006597">
    <property type="entry name" value="Sel1-like"/>
</dbReference>
<dbReference type="InterPro" id="IPR050767">
    <property type="entry name" value="Sel1_AlgK"/>
</dbReference>
<feature type="signal peptide" evidence="2">
    <location>
        <begin position="1"/>
        <end position="27"/>
    </location>
</feature>
<organism evidence="3 4">
    <name type="scientific">Desulfurispira natronophila</name>
    <dbReference type="NCBI Taxonomy" id="682562"/>
    <lineage>
        <taxon>Bacteria</taxon>
        <taxon>Pseudomonadati</taxon>
        <taxon>Chrysiogenota</taxon>
        <taxon>Chrysiogenia</taxon>
        <taxon>Chrysiogenales</taxon>
        <taxon>Chrysiogenaceae</taxon>
        <taxon>Desulfurispira</taxon>
    </lineage>
</organism>
<dbReference type="Proteomes" id="UP000528322">
    <property type="component" value="Unassembled WGS sequence"/>
</dbReference>
<keyword evidence="1" id="KW-0802">TPR repeat</keyword>
<keyword evidence="2" id="KW-0732">Signal</keyword>
<dbReference type="EMBL" id="JACHID010000001">
    <property type="protein sequence ID" value="MBB5021037.1"/>
    <property type="molecule type" value="Genomic_DNA"/>
</dbReference>
<dbReference type="Pfam" id="PF08238">
    <property type="entry name" value="Sel1"/>
    <property type="match status" value="9"/>
</dbReference>
<dbReference type="AlphaFoldDB" id="A0A7W7Y2U7"/>
<dbReference type="SUPFAM" id="SSF81901">
    <property type="entry name" value="HCP-like"/>
    <property type="match status" value="2"/>
</dbReference>
<dbReference type="SMART" id="SM00671">
    <property type="entry name" value="SEL1"/>
    <property type="match status" value="9"/>
</dbReference>
<dbReference type="InterPro" id="IPR019734">
    <property type="entry name" value="TPR_rpt"/>
</dbReference>
<evidence type="ECO:0000313" key="3">
    <source>
        <dbReference type="EMBL" id="MBB5021037.1"/>
    </source>
</evidence>
<dbReference type="PROSITE" id="PS50005">
    <property type="entry name" value="TPR"/>
    <property type="match status" value="1"/>
</dbReference>
<reference evidence="3 4" key="1">
    <citation type="submission" date="2020-08" db="EMBL/GenBank/DDBJ databases">
        <title>Genomic Encyclopedia of Type Strains, Phase IV (KMG-IV): sequencing the most valuable type-strain genomes for metagenomic binning, comparative biology and taxonomic classification.</title>
        <authorList>
            <person name="Goeker M."/>
        </authorList>
    </citation>
    <scope>NUCLEOTIDE SEQUENCE [LARGE SCALE GENOMIC DNA]</scope>
    <source>
        <strain evidence="3 4">DSM 22071</strain>
    </source>
</reference>